<dbReference type="InterPro" id="IPR013986">
    <property type="entry name" value="DExx_box_DNA_helicase_dom_sf"/>
</dbReference>
<dbReference type="Gene3D" id="3.40.50.10930">
    <property type="match status" value="1"/>
</dbReference>
<dbReference type="Gene3D" id="1.10.10.160">
    <property type="match status" value="1"/>
</dbReference>
<protein>
    <submittedName>
        <fullName evidence="11">Exodeoxyribonuclease V gamma subunit</fullName>
        <ecNumber evidence="11">3.1.11.5</ecNumber>
    </submittedName>
</protein>
<dbReference type="GO" id="GO:0004386">
    <property type="term" value="F:helicase activity"/>
    <property type="evidence" value="ECO:0007669"/>
    <property type="project" value="UniProtKB-KW"/>
</dbReference>
<dbReference type="InterPro" id="IPR011335">
    <property type="entry name" value="Restrct_endonuc-II-like"/>
</dbReference>
<dbReference type="Proteomes" id="UP000587760">
    <property type="component" value="Unassembled WGS sequence"/>
</dbReference>
<evidence type="ECO:0000256" key="3">
    <source>
        <dbReference type="ARBA" id="ARBA00022763"/>
    </source>
</evidence>
<evidence type="ECO:0000256" key="7">
    <source>
        <dbReference type="ARBA" id="ARBA00022840"/>
    </source>
</evidence>
<keyword evidence="1" id="KW-0540">Nuclease</keyword>
<keyword evidence="6" id="KW-0269">Exonuclease</keyword>
<accession>A0A841RFQ3</accession>
<dbReference type="PANTHER" id="PTHR30591:SF1">
    <property type="entry name" value="RECBCD ENZYME SUBUNIT RECC"/>
    <property type="match status" value="1"/>
</dbReference>
<dbReference type="SUPFAM" id="SSF52980">
    <property type="entry name" value="Restriction endonuclease-like"/>
    <property type="match status" value="1"/>
</dbReference>
<dbReference type="PANTHER" id="PTHR30591">
    <property type="entry name" value="RECBCD ENZYME SUBUNIT RECC"/>
    <property type="match status" value="1"/>
</dbReference>
<gene>
    <name evidence="11" type="ORF">HNR50_003735</name>
</gene>
<comment type="caution">
    <text evidence="11">The sequence shown here is derived from an EMBL/GenBank/DDBJ whole genome shotgun (WGS) entry which is preliminary data.</text>
</comment>
<proteinExistence type="predicted"/>
<keyword evidence="7" id="KW-0067">ATP-binding</keyword>
<name>A0A841RFQ3_9SPIO</name>
<dbReference type="EMBL" id="JACHGJ010000009">
    <property type="protein sequence ID" value="MBB6482047.1"/>
    <property type="molecule type" value="Genomic_DNA"/>
</dbReference>
<dbReference type="PIRSF" id="PIRSF000980">
    <property type="entry name" value="RecC"/>
    <property type="match status" value="1"/>
</dbReference>
<dbReference type="GO" id="GO:0008854">
    <property type="term" value="F:exodeoxyribonuclease V activity"/>
    <property type="evidence" value="ECO:0007669"/>
    <property type="project" value="UniProtKB-EC"/>
</dbReference>
<dbReference type="InterPro" id="IPR027417">
    <property type="entry name" value="P-loop_NTPase"/>
</dbReference>
<keyword evidence="3" id="KW-0227">DNA damage</keyword>
<keyword evidence="5" id="KW-0347">Helicase</keyword>
<evidence type="ECO:0000256" key="5">
    <source>
        <dbReference type="ARBA" id="ARBA00022806"/>
    </source>
</evidence>
<evidence type="ECO:0000256" key="6">
    <source>
        <dbReference type="ARBA" id="ARBA00022839"/>
    </source>
</evidence>
<dbReference type="InterPro" id="IPR006697">
    <property type="entry name" value="RecC"/>
</dbReference>
<dbReference type="EC" id="3.1.11.5" evidence="11"/>
<dbReference type="AlphaFoldDB" id="A0A841RFQ3"/>
<reference evidence="11 12" key="1">
    <citation type="submission" date="2020-08" db="EMBL/GenBank/DDBJ databases">
        <title>Genomic Encyclopedia of Type Strains, Phase IV (KMG-IV): sequencing the most valuable type-strain genomes for metagenomic binning, comparative biology and taxonomic classification.</title>
        <authorList>
            <person name="Goeker M."/>
        </authorList>
    </citation>
    <scope>NUCLEOTIDE SEQUENCE [LARGE SCALE GENOMIC DNA]</scope>
    <source>
        <strain evidence="11 12">DSM 2461</strain>
    </source>
</reference>
<keyword evidence="4 11" id="KW-0378">Hydrolase</keyword>
<dbReference type="Pfam" id="PF17946">
    <property type="entry name" value="RecC_C"/>
    <property type="match status" value="1"/>
</dbReference>
<evidence type="ECO:0000313" key="12">
    <source>
        <dbReference type="Proteomes" id="UP000587760"/>
    </source>
</evidence>
<evidence type="ECO:0000313" key="11">
    <source>
        <dbReference type="EMBL" id="MBB6482047.1"/>
    </source>
</evidence>
<feature type="domain" description="RecC C-terminal" evidence="10">
    <location>
        <begin position="813"/>
        <end position="1062"/>
    </location>
</feature>
<evidence type="ECO:0000256" key="9">
    <source>
        <dbReference type="ARBA" id="ARBA00023204"/>
    </source>
</evidence>
<evidence type="ECO:0000256" key="8">
    <source>
        <dbReference type="ARBA" id="ARBA00023125"/>
    </source>
</evidence>
<dbReference type="InterPro" id="IPR041500">
    <property type="entry name" value="RecC_C"/>
</dbReference>
<dbReference type="GO" id="GO:0009338">
    <property type="term" value="C:exodeoxyribonuclease V complex"/>
    <property type="evidence" value="ECO:0007669"/>
    <property type="project" value="InterPro"/>
</dbReference>
<evidence type="ECO:0000259" key="10">
    <source>
        <dbReference type="Pfam" id="PF17946"/>
    </source>
</evidence>
<evidence type="ECO:0000256" key="4">
    <source>
        <dbReference type="ARBA" id="ARBA00022801"/>
    </source>
</evidence>
<dbReference type="GO" id="GO:0003677">
    <property type="term" value="F:DNA binding"/>
    <property type="evidence" value="ECO:0007669"/>
    <property type="project" value="UniProtKB-KW"/>
</dbReference>
<organism evidence="11 12">
    <name type="scientific">Spirochaeta isovalerica</name>
    <dbReference type="NCBI Taxonomy" id="150"/>
    <lineage>
        <taxon>Bacteria</taxon>
        <taxon>Pseudomonadati</taxon>
        <taxon>Spirochaetota</taxon>
        <taxon>Spirochaetia</taxon>
        <taxon>Spirochaetales</taxon>
        <taxon>Spirochaetaceae</taxon>
        <taxon>Spirochaeta</taxon>
    </lineage>
</organism>
<dbReference type="SUPFAM" id="SSF52540">
    <property type="entry name" value="P-loop containing nucleoside triphosphate hydrolases"/>
    <property type="match status" value="2"/>
</dbReference>
<dbReference type="Gene3D" id="3.40.50.300">
    <property type="entry name" value="P-loop containing nucleotide triphosphate hydrolases"/>
    <property type="match status" value="2"/>
</dbReference>
<dbReference type="RefSeq" id="WP_184748283.1">
    <property type="nucleotide sequence ID" value="NZ_JACHGJ010000009.1"/>
</dbReference>
<sequence length="1144" mass="130460">MPEYRLFLSNELRSFIRQYGEVLRGRALFGEKVFLIVQNRSMGEWLKLELAGRYGVSANLNIVLPENAVRTFIRSFPLGREMLEGTGGREEKAVLFMDNLKVIVYKKLEELLRTDLPGSGSGSGLFRELENYIKGTGSGEKDFQTINSLRLYQLSDSIAGLFYYYGMNCQALISSWEKGIPFLSVDQDPVLLKHERWQMAIWNELFSGSKPYIHLSSILSAIAEERDEFDGDPVRVILFGSTFMGDSSLRFFRHLSQFVPVDHFALSPTLSSEPFSMPLLKSWGALYEGFRNLMDELSSGTEQKIHREFPLPEKNTLLSHIQGDFLLNKSPDLRRPVHPDDRSLTVVSTTGRWREVEALKNRILSCLESDPELKLTDIGVLAPDINEYAQYIEAVFPSEDSAALPFNIIDLKGEGDSPFISGFMSLLNLTGARFTRKELFSLFSNRCFAASQRIDSAEYDNWLSFCDQLNIKWAVDSGHKRELGIHGTDFNSWERGFERILEGLALSEAEKPFDAPFSLMNESDAYSAGRLIHIIRSLHRDLNLLADIKLRLEEWVLVWERIMETYLAAAEDDPGRDDSDRLRLKGCFRDILNMVNELDNLEELSNRNFDFYMFKSLLTEFINKSGGSRGRYLTQGISCASLKPLRAVPFKVIMVLGLNEEAFPASDDALSFDLKDTDEVQSVISIDLSRRTSDKYSFLEVFLSAEDKVTLFYTGRNNVDNEILQPSSLISELAGYIDDHFYIDGKDSCFSALVEWEKLQPFDREYFSGHQELVSYSRRDFKLSEIYYGIRKIADPVRMIDSLPLNQEETVLELTFSDLLMFLKNPLKVFYNKSCGVYIGENELPEEDAEENVEADFFINRSFLEELLHSGISDEGDGESIDDKLEEFSRIQNARGEQIDNELSVPFVDRLKENTVNLLEQIHSIPYLLNKPEPVAFTFGDETKLEEGILRSPAIRLENNIEVRIKGTLPPLYVFENQTFVYAGLFNSDKARLSHFFVPYLISGLLPEDVMNSHDLKAYLLSPKGRESAVFNQKEGFPDMAGLIGIYLDNQQSPLPLYPEIGEEAVKRWDQIANSGSVSFTSAIREIWNDKISAMDRGFSLLKTCPYRTAAYPDLPDFDGDRMSRFVDLVYCFLNNTLKKGKGK</sequence>
<dbReference type="GO" id="GO:0005524">
    <property type="term" value="F:ATP binding"/>
    <property type="evidence" value="ECO:0007669"/>
    <property type="project" value="UniProtKB-KW"/>
</dbReference>
<keyword evidence="2" id="KW-0547">Nucleotide-binding</keyword>
<dbReference type="GO" id="GO:0006310">
    <property type="term" value="P:DNA recombination"/>
    <property type="evidence" value="ECO:0007669"/>
    <property type="project" value="TreeGrafter"/>
</dbReference>
<keyword evidence="8" id="KW-0238">DNA-binding</keyword>
<keyword evidence="12" id="KW-1185">Reference proteome</keyword>
<dbReference type="Pfam" id="PF04257">
    <property type="entry name" value="Exonuc_V_gamma"/>
    <property type="match status" value="1"/>
</dbReference>
<evidence type="ECO:0000256" key="1">
    <source>
        <dbReference type="ARBA" id="ARBA00022722"/>
    </source>
</evidence>
<evidence type="ECO:0000256" key="2">
    <source>
        <dbReference type="ARBA" id="ARBA00022741"/>
    </source>
</evidence>
<keyword evidence="9" id="KW-0234">DNA repair</keyword>
<dbReference type="GO" id="GO:0006281">
    <property type="term" value="P:DNA repair"/>
    <property type="evidence" value="ECO:0007669"/>
    <property type="project" value="UniProtKB-KW"/>
</dbReference>